<evidence type="ECO:0000313" key="3">
    <source>
        <dbReference type="Proteomes" id="UP000318052"/>
    </source>
</evidence>
<comment type="caution">
    <text evidence="2">The sequence shown here is derived from an EMBL/GenBank/DDBJ whole genome shotgun (WGS) entry which is preliminary data.</text>
</comment>
<keyword evidence="3" id="KW-1185">Reference proteome</keyword>
<dbReference type="EMBL" id="VOGX01000078">
    <property type="protein sequence ID" value="TWV17201.1"/>
    <property type="molecule type" value="Genomic_DNA"/>
</dbReference>
<proteinExistence type="predicted"/>
<dbReference type="SMART" id="SM00530">
    <property type="entry name" value="HTH_XRE"/>
    <property type="match status" value="1"/>
</dbReference>
<dbReference type="Gene3D" id="1.10.260.40">
    <property type="entry name" value="lambda repressor-like DNA-binding domains"/>
    <property type="match status" value="1"/>
</dbReference>
<feature type="domain" description="HTH cro/C1-type" evidence="1">
    <location>
        <begin position="20"/>
        <end position="73"/>
    </location>
</feature>
<accession>A0ABY3GQ21</accession>
<dbReference type="Pfam" id="PF19054">
    <property type="entry name" value="DUF5753"/>
    <property type="match status" value="1"/>
</dbReference>
<sequence length="273" mass="31070">MQKRSSGKKVPSWEVVGALLATFRRQAGLKQVELADRFNVGEEAIASMEQGRRRLRMELAKQMDEFLETKGALTAAVEKIPAREKYPAFARDFIEHEREAITLQWYENQVIPGLLQTPEYARKVFENSCPPLGPTELEEAVQARLERQQILQRETPPLMSVVIEEQVLQRHLGDKAMMRQQVRHLLDCADLPFMCLQIMPTETPTHPCLGGPLILLETPDHEHLAWLEGNHNGWLVDDPSEISRYQQKYGMLRAQALSPEASKALLNKVLGVT</sequence>
<name>A0ABY3GQ21_9ACTN</name>
<evidence type="ECO:0000259" key="1">
    <source>
        <dbReference type="PROSITE" id="PS50943"/>
    </source>
</evidence>
<dbReference type="InterPro" id="IPR043917">
    <property type="entry name" value="DUF5753"/>
</dbReference>
<dbReference type="SUPFAM" id="SSF47413">
    <property type="entry name" value="lambda repressor-like DNA-binding domains"/>
    <property type="match status" value="1"/>
</dbReference>
<organism evidence="2 3">
    <name type="scientific">Streptomyces albidoflavus</name>
    <dbReference type="NCBI Taxonomy" id="1886"/>
    <lineage>
        <taxon>Bacteria</taxon>
        <taxon>Bacillati</taxon>
        <taxon>Actinomycetota</taxon>
        <taxon>Actinomycetes</taxon>
        <taxon>Kitasatosporales</taxon>
        <taxon>Streptomycetaceae</taxon>
        <taxon>Streptomyces</taxon>
        <taxon>Streptomyces albidoflavus group</taxon>
    </lineage>
</organism>
<dbReference type="InterPro" id="IPR010982">
    <property type="entry name" value="Lambda_DNA-bd_dom_sf"/>
</dbReference>
<dbReference type="InterPro" id="IPR001387">
    <property type="entry name" value="Cro/C1-type_HTH"/>
</dbReference>
<dbReference type="RefSeq" id="WP_127449153.1">
    <property type="nucleotide sequence ID" value="NZ_JBEXUC010000002.1"/>
</dbReference>
<dbReference type="CDD" id="cd00093">
    <property type="entry name" value="HTH_XRE"/>
    <property type="match status" value="1"/>
</dbReference>
<dbReference type="Proteomes" id="UP000318052">
    <property type="component" value="Unassembled WGS sequence"/>
</dbReference>
<dbReference type="Pfam" id="PF13560">
    <property type="entry name" value="HTH_31"/>
    <property type="match status" value="1"/>
</dbReference>
<dbReference type="PROSITE" id="PS50943">
    <property type="entry name" value="HTH_CROC1"/>
    <property type="match status" value="1"/>
</dbReference>
<protein>
    <submittedName>
        <fullName evidence="2">Helix-turn-helix domain-containing protein</fullName>
    </submittedName>
</protein>
<evidence type="ECO:0000313" key="2">
    <source>
        <dbReference type="EMBL" id="TWV17201.1"/>
    </source>
</evidence>
<gene>
    <name evidence="2" type="ORF">FRZ02_31065</name>
</gene>
<reference evidence="3" key="1">
    <citation type="journal article" date="2019" name="Microbiol. Resour. Announc.">
        <title>Draft Genomic Sequences of Streptomyces misionensis and Streptomyces albidoflavus, bacteria applied for phytopathogen biocontrol.</title>
        <authorList>
            <person name="Pylro V."/>
            <person name="Dias A."/>
            <person name="Andreote F."/>
            <person name="Varani A."/>
            <person name="Andreote C."/>
            <person name="Bernardo E."/>
            <person name="Martins T."/>
        </authorList>
    </citation>
    <scope>NUCLEOTIDE SEQUENCE [LARGE SCALE GENOMIC DNA]</scope>
    <source>
        <strain evidence="3">77</strain>
    </source>
</reference>